<evidence type="ECO:0000313" key="10">
    <source>
        <dbReference type="EMBL" id="QUT05280.1"/>
    </source>
</evidence>
<keyword evidence="4 9" id="KW-0812">Transmembrane</keyword>
<keyword evidence="5 9" id="KW-0653">Protein transport</keyword>
<dbReference type="InterPro" id="IPR001901">
    <property type="entry name" value="Translocase_SecE/Sec61-g"/>
</dbReference>
<dbReference type="AlphaFoldDB" id="A0A975K5P6"/>
<comment type="similarity">
    <text evidence="9">Belongs to the SecE/SEC61-gamma family.</text>
</comment>
<feature type="transmembrane region" description="Helical" evidence="9">
    <location>
        <begin position="33"/>
        <end position="61"/>
    </location>
</feature>
<evidence type="ECO:0000256" key="2">
    <source>
        <dbReference type="ARBA" id="ARBA00022448"/>
    </source>
</evidence>
<keyword evidence="3 9" id="KW-1003">Cell membrane</keyword>
<dbReference type="GO" id="GO:0065002">
    <property type="term" value="P:intracellular protein transmembrane transport"/>
    <property type="evidence" value="ECO:0007669"/>
    <property type="project" value="UniProtKB-UniRule"/>
</dbReference>
<dbReference type="PANTHER" id="PTHR33910">
    <property type="entry name" value="PROTEIN TRANSLOCASE SUBUNIT SECE"/>
    <property type="match status" value="1"/>
</dbReference>
<dbReference type="InterPro" id="IPR038379">
    <property type="entry name" value="SecE_sf"/>
</dbReference>
<dbReference type="GO" id="GO:0006605">
    <property type="term" value="P:protein targeting"/>
    <property type="evidence" value="ECO:0007669"/>
    <property type="project" value="UniProtKB-UniRule"/>
</dbReference>
<dbReference type="Pfam" id="PF00584">
    <property type="entry name" value="SecE"/>
    <property type="match status" value="1"/>
</dbReference>
<gene>
    <name evidence="9 10" type="primary">secE</name>
    <name evidence="10" type="ORF">KFK14_20150</name>
</gene>
<evidence type="ECO:0000313" key="11">
    <source>
        <dbReference type="Proteomes" id="UP000681425"/>
    </source>
</evidence>
<dbReference type="RefSeq" id="WP_070157180.1">
    <property type="nucleotide sequence ID" value="NZ_CP073910.1"/>
</dbReference>
<name>A0A975K5P6_9SPHN</name>
<keyword evidence="7 9" id="KW-0811">Translocation</keyword>
<reference evidence="10" key="1">
    <citation type="submission" date="2021-04" db="EMBL/GenBank/DDBJ databases">
        <title>Isolation of p-tert-butylphenol degrading bacteria Sphingobium phenoxybenzoativorans Tas13 from active sludge.</title>
        <authorList>
            <person name="Li Y."/>
        </authorList>
    </citation>
    <scope>NUCLEOTIDE SEQUENCE</scope>
    <source>
        <strain evidence="10">Tas13</strain>
    </source>
</reference>
<evidence type="ECO:0000256" key="8">
    <source>
        <dbReference type="ARBA" id="ARBA00023136"/>
    </source>
</evidence>
<organism evidence="10 11">
    <name type="scientific">Sphingobium phenoxybenzoativorans</name>
    <dbReference type="NCBI Taxonomy" id="1592790"/>
    <lineage>
        <taxon>Bacteria</taxon>
        <taxon>Pseudomonadati</taxon>
        <taxon>Pseudomonadota</taxon>
        <taxon>Alphaproteobacteria</taxon>
        <taxon>Sphingomonadales</taxon>
        <taxon>Sphingomonadaceae</taxon>
        <taxon>Sphingobium</taxon>
    </lineage>
</organism>
<dbReference type="GO" id="GO:0043952">
    <property type="term" value="P:protein transport by the Sec complex"/>
    <property type="evidence" value="ECO:0007669"/>
    <property type="project" value="UniProtKB-UniRule"/>
</dbReference>
<dbReference type="EMBL" id="CP073910">
    <property type="protein sequence ID" value="QUT05280.1"/>
    <property type="molecule type" value="Genomic_DNA"/>
</dbReference>
<dbReference type="PRINTS" id="PR01650">
    <property type="entry name" value="SECETRNLCASE"/>
</dbReference>
<dbReference type="PROSITE" id="PS01067">
    <property type="entry name" value="SECE_SEC61G"/>
    <property type="match status" value="1"/>
</dbReference>
<evidence type="ECO:0000256" key="7">
    <source>
        <dbReference type="ARBA" id="ARBA00023010"/>
    </source>
</evidence>
<keyword evidence="6 9" id="KW-1133">Transmembrane helix</keyword>
<protein>
    <recommendedName>
        <fullName evidence="9">Protein translocase subunit SecE</fullName>
    </recommendedName>
</protein>
<evidence type="ECO:0000256" key="6">
    <source>
        <dbReference type="ARBA" id="ARBA00022989"/>
    </source>
</evidence>
<sequence>MAKTSPGEFVNQVRAEAGKIVWPTRRETMMTTVMVVIMTSILGIFFFGIDTFFGAIVKWLLSFAAGQA</sequence>
<keyword evidence="2 9" id="KW-0813">Transport</keyword>
<evidence type="ECO:0000256" key="1">
    <source>
        <dbReference type="ARBA" id="ARBA00004370"/>
    </source>
</evidence>
<keyword evidence="11" id="KW-1185">Reference proteome</keyword>
<keyword evidence="8 9" id="KW-0472">Membrane</keyword>
<evidence type="ECO:0000256" key="3">
    <source>
        <dbReference type="ARBA" id="ARBA00022475"/>
    </source>
</evidence>
<evidence type="ECO:0000256" key="9">
    <source>
        <dbReference type="HAMAP-Rule" id="MF_00422"/>
    </source>
</evidence>
<comment type="subcellular location">
    <subcellularLocation>
        <location evidence="9">Cell membrane</location>
        <topology evidence="9">Single-pass membrane protein</topology>
    </subcellularLocation>
    <subcellularLocation>
        <location evidence="1">Membrane</location>
    </subcellularLocation>
</comment>
<dbReference type="KEGG" id="spph:KFK14_20150"/>
<proteinExistence type="inferred from homology"/>
<dbReference type="GO" id="GO:0008320">
    <property type="term" value="F:protein transmembrane transporter activity"/>
    <property type="evidence" value="ECO:0007669"/>
    <property type="project" value="UniProtKB-UniRule"/>
</dbReference>
<comment type="subunit">
    <text evidence="9">Component of the Sec protein translocase complex. Heterotrimer consisting of SecY, SecE and SecG subunits. The heterotrimers can form oligomers, although 1 heterotrimer is thought to be able to translocate proteins. Interacts with the ribosome. Interacts with SecDF, and other proteins may be involved. Interacts with SecA.</text>
</comment>
<dbReference type="Proteomes" id="UP000681425">
    <property type="component" value="Chromosome"/>
</dbReference>
<dbReference type="InterPro" id="IPR005807">
    <property type="entry name" value="SecE_bac"/>
</dbReference>
<dbReference type="GO" id="GO:0005886">
    <property type="term" value="C:plasma membrane"/>
    <property type="evidence" value="ECO:0007669"/>
    <property type="project" value="UniProtKB-SubCell"/>
</dbReference>
<dbReference type="GO" id="GO:0009306">
    <property type="term" value="P:protein secretion"/>
    <property type="evidence" value="ECO:0007669"/>
    <property type="project" value="UniProtKB-UniRule"/>
</dbReference>
<dbReference type="Gene3D" id="1.20.5.1030">
    <property type="entry name" value="Preprotein translocase secy subunit"/>
    <property type="match status" value="1"/>
</dbReference>
<accession>A0A975K5P6</accession>
<comment type="function">
    <text evidence="9">Essential subunit of the Sec protein translocation channel SecYEG. Clamps together the 2 halves of SecY. May contact the channel plug during translocation.</text>
</comment>
<dbReference type="PANTHER" id="PTHR33910:SF1">
    <property type="entry name" value="PROTEIN TRANSLOCASE SUBUNIT SECE"/>
    <property type="match status" value="1"/>
</dbReference>
<dbReference type="HAMAP" id="MF_00422">
    <property type="entry name" value="SecE"/>
    <property type="match status" value="1"/>
</dbReference>
<dbReference type="NCBIfam" id="TIGR00964">
    <property type="entry name" value="secE_bact"/>
    <property type="match status" value="1"/>
</dbReference>
<evidence type="ECO:0000256" key="4">
    <source>
        <dbReference type="ARBA" id="ARBA00022692"/>
    </source>
</evidence>
<evidence type="ECO:0000256" key="5">
    <source>
        <dbReference type="ARBA" id="ARBA00022927"/>
    </source>
</evidence>